<feature type="domain" description="EGF-like" evidence="3">
    <location>
        <begin position="1045"/>
        <end position="1083"/>
    </location>
</feature>
<feature type="domain" description="EGF-like" evidence="3">
    <location>
        <begin position="415"/>
        <end position="453"/>
    </location>
</feature>
<comment type="caution">
    <text evidence="4">The sequence shown here is derived from an EMBL/GenBank/DDBJ whole genome shotgun (WGS) entry which is preliminary data.</text>
</comment>
<evidence type="ECO:0000256" key="2">
    <source>
        <dbReference type="PROSITE-ProRule" id="PRU00076"/>
    </source>
</evidence>
<dbReference type="Proteomes" id="UP001607302">
    <property type="component" value="Unassembled WGS sequence"/>
</dbReference>
<feature type="domain" description="EGF-like" evidence="3">
    <location>
        <begin position="619"/>
        <end position="658"/>
    </location>
</feature>
<dbReference type="InterPro" id="IPR009030">
    <property type="entry name" value="Growth_fac_rcpt_cys_sf"/>
</dbReference>
<organism evidence="4 5">
    <name type="scientific">Vespula squamosa</name>
    <name type="common">Southern yellow jacket</name>
    <name type="synonym">Wasp</name>
    <dbReference type="NCBI Taxonomy" id="30214"/>
    <lineage>
        <taxon>Eukaryota</taxon>
        <taxon>Metazoa</taxon>
        <taxon>Ecdysozoa</taxon>
        <taxon>Arthropoda</taxon>
        <taxon>Hexapoda</taxon>
        <taxon>Insecta</taxon>
        <taxon>Pterygota</taxon>
        <taxon>Neoptera</taxon>
        <taxon>Endopterygota</taxon>
        <taxon>Hymenoptera</taxon>
        <taxon>Apocrita</taxon>
        <taxon>Aculeata</taxon>
        <taxon>Vespoidea</taxon>
        <taxon>Vespidae</taxon>
        <taxon>Vespinae</taxon>
        <taxon>Vespula</taxon>
    </lineage>
</organism>
<dbReference type="SUPFAM" id="SSF90148">
    <property type="entry name" value="DPY module"/>
    <property type="match status" value="14"/>
</dbReference>
<comment type="caution">
    <text evidence="2">Lacks conserved residue(s) required for the propagation of feature annotation.</text>
</comment>
<name>A0ABD2AHI5_VESSQ</name>
<evidence type="ECO:0000256" key="1">
    <source>
        <dbReference type="ARBA" id="ARBA00023157"/>
    </source>
</evidence>
<keyword evidence="2" id="KW-0245">EGF-like domain</keyword>
<feature type="domain" description="EGF-like" evidence="3">
    <location>
        <begin position="2391"/>
        <end position="2429"/>
    </location>
</feature>
<gene>
    <name evidence="4" type="ORF">V1478_011569</name>
</gene>
<evidence type="ECO:0000313" key="5">
    <source>
        <dbReference type="Proteomes" id="UP001607302"/>
    </source>
</evidence>
<proteinExistence type="predicted"/>
<feature type="disulfide bond" evidence="2">
    <location>
        <begin position="682"/>
        <end position="692"/>
    </location>
</feature>
<dbReference type="Pfam" id="PF21164">
    <property type="entry name" value="Dumpy_DPY"/>
    <property type="match status" value="20"/>
</dbReference>
<protein>
    <submittedName>
        <fullName evidence="4">Fibrillin-2</fullName>
    </submittedName>
</protein>
<feature type="domain" description="EGF-like" evidence="3">
    <location>
        <begin position="1366"/>
        <end position="1404"/>
    </location>
</feature>
<feature type="domain" description="EGF-like" evidence="3">
    <location>
        <begin position="179"/>
        <end position="215"/>
    </location>
</feature>
<feature type="disulfide bond" evidence="2">
    <location>
        <begin position="1001"/>
        <end position="1011"/>
    </location>
</feature>
<accession>A0ABD2AHI5</accession>
<dbReference type="EMBL" id="JAUDFV010000151">
    <property type="protein sequence ID" value="KAL2719150.1"/>
    <property type="molecule type" value="Genomic_DNA"/>
</dbReference>
<feature type="domain" description="EGF-like" evidence="3">
    <location>
        <begin position="998"/>
        <end position="1035"/>
    </location>
</feature>
<dbReference type="SMART" id="SM00181">
    <property type="entry name" value="EGF"/>
    <property type="match status" value="46"/>
</dbReference>
<feature type="domain" description="EGF-like" evidence="3">
    <location>
        <begin position="938"/>
        <end position="977"/>
    </location>
</feature>
<evidence type="ECO:0000259" key="3">
    <source>
        <dbReference type="PROSITE" id="PS50026"/>
    </source>
</evidence>
<feature type="domain" description="EGF-like" evidence="3">
    <location>
        <begin position="1857"/>
        <end position="1896"/>
    </location>
</feature>
<sequence>MGFLTLSLAICTSDKDCPLTEACIGNICQEPCLVRNPCVEHAVCINTNHGTDCSCEEDYHGDGFKQCDLVSEGKNICHYNEDCPPNKYCDRLNRQCINPCLELSCGENAKCYTENHEAQCKCLSGYEGRPDIGCKEISTNPCIPNPCGLDAMCENDNGNPICFCPKGLTGNPFEECIPEGDQCQKNSCGENSGCRVVNGQIKCFCLPGYEGDPPHLPCALSKNPCESSPCGLNTQCTVLSSGFAKCTCLPGFIESPNTIRGCIPKSSVCELNPCGFGAVCNATKTPPCYCPDFTVGNPYKNCSVQPVDKYDPCLDKPCGKNSICTNNNGVAKCTCVPSYIGNPYVEDCRSECISNQDCPDHLACFNQHCSDPCPGVCGSNAHCEVSDHIPVCSCLPGYSGDPFRSCKIEKFPIPSQNPCLPSPCGPHSICRIMNDRAVCSCSPGYQGVPPSCRPECLVSSECPEHLSCINKKCSDPCPGLCGLNALCQVIKHNPLCTCPPDYIGDPFIQCNREVPGPKNPCLPSPCGPNAECRVQGDHPVCTCMSGMFGAPPNCRPECLIHQDCPNSLACVQKKCLDPCAGSCGLNTNCTVQNHRPMCLCYEGYEGDPFSGCSKVILPIPLPCDPSPCGMNAICKERNGVGSCTCLPDYTGDPYEGCRPECVQNSDCIPTKACINNKCKDPCFGACGLNAQCHVYNHQPSCSCLSGYTGDPLKSCHEFIDIPIPEEPCNPSPCGPYSNCRVIDNHAVCSCQPDYVGSPPSCRPECVVSADCTQNTACIEHRCKDPCVGTCGLNANCQVVNHNPICSCTSGYTGDPFFECVEAKSPEQKPSDNPCIPSPCGPNSQCRVIDGFPACSCLPNYVGRAPNCRPECVINEGCPGNLACQNEQCVDPCPGSCGVNTYCNVIKHNPICICNAGYTGDPFAECTHIIEKPITTEQPRTPCNPSPCGANAVCNERNGAGSCTCLPEYIGDPYIGCRPECVTNTDCDRSKACLNNKCVNPCLNTCGEEATCRVVNHAPACSCISGFTGDPFSRCTPIETTSQLTPTNPCEPSPCGPNSNCRIHNGHAVCLCQPGFIGIPPSCRPECSVSSECSQNKACIDNKCTDPCPGTCGQNTKCFTVNHNPICTCATGYTGDPFSGCLLIDVKAPPSVENPCDPNPCGPNSQCRIIGSQPACSCLLNFIGRPPNCRPECTDNTECYNTAACINQRCTNPCPGTCSEQAICNVQNHVPICTCPDGYEGDPTLGCILSPSPTTGKTIINPCVPNPCGPNAQCRERNNAGACICPSDLIGDPYDNVKGCHRECESNTDCAPHLACIGFKCSDPCPNTCGVLSVCNVQAHVPVCTCPPGYTGDPYSACEIEQIRAPPIDPCSPSPCGPNSKCREVNSQAVCTCLPDYKGIPPSCRPECVVNAECPQHLACVNNKCADPCPNSCGLKAQCTTKNHNPICICPVGFTGDPFTLCSFDENNKEVTERPPSCTPSPCGPNSLCQIISGSPACSCLPNYIGVPPECRPECILSSECKSNLACLNQRCQDPCPGSCGVNAQCHILNHIPVCTCIEGFTGDPFTQCITIPRTTEKPQSEYLCNNLPCGLNAICRNAECECLPGYCGNPYEGCRPECILNSECPRDKTCIRNKCIDPCPGTCGQNAECDVVNHIPVCSCIVGYIGDPFVNCRLQPQVPEAKTNPCSPSPCGPNSQCRNIEDHAVCSCLEGYLGSPPSCRPECLISSECPPTRACVNKKCTDPCLGSCDVEPKENGNPCNPSPCGPNAQCQNVNENPSCSCLPSYIGTPPSCRPECLINPDCPTNKACVNTKCKDPCPGSCGENAECIVINHAVTCSCMTGYTGNPFVQCILRKEEEINPCVPSPCGSNAICQQRENTGACICIEDYHGNPYEGCQPECILSSDCPTNKACIRNKCKDPCPGICGIQAQCSVINHIPTCTCVPGYVGDPFATCVLQSETPLPSIPDLCSPSPCGPNSLCRVINEQAVCTCQTSFVGTPPNCKPECVVNSECPLNRACYKYKCSDPCPGTCGVGANCRVINHNPLCSCSQGMTGDPFSRCYQVSIELPPPIGDPCTPNPCGLYSECKVVDDRAACSCQNNYIGQPPNCRPECVVNTDCPSNQACISEKCRDPCVGSCGQNADCRVQNHIPTCLCQSSYTGDPFTLCSPITAMLITTIILSVQLDIPTDLCNPSPCGPNAKCDAGVCTCFGNHFGDPYVYCRPECTMNSDCPRVKTCINQRCVDPCPGTCGTNAQCNVVNHIPMCSCSAGNTGDPFSFCRSYLPDEMGKQTCSPSPCGPNSICKIVNDHAVCSCQPGFIGSPPSCRPECVVSAECPLTQACLNGKCEDPCPGTCGQNTKCQVVNHNPICSCSEGNTGDPFSRCYPLPSIPPPPTNPCLPSPCGPNAECHVRGESPACSCLLNYIGIPPNCRPECTINPECPAHLACIQQKCRDPCVGLCGVNAQCSVVNHHAVCTCVAGFSGNAFSVCELKDLHYKTEILNYFLYK</sequence>
<feature type="domain" description="EGF-like" evidence="3">
    <location>
        <begin position="1755"/>
        <end position="1793"/>
    </location>
</feature>
<dbReference type="Gene3D" id="2.10.25.10">
    <property type="entry name" value="Laminin"/>
    <property type="match status" value="2"/>
</dbReference>
<feature type="domain" description="EGF-like" evidence="3">
    <location>
        <begin position="2286"/>
        <end position="2324"/>
    </location>
</feature>
<feature type="domain" description="EGF-like" evidence="3">
    <location>
        <begin position="1473"/>
        <end position="1511"/>
    </location>
</feature>
<feature type="domain" description="EGF-like" evidence="3">
    <location>
        <begin position="29"/>
        <end position="68"/>
    </location>
</feature>
<dbReference type="PANTHER" id="PTHR22963">
    <property type="entry name" value="ENDOGLIN-RELATED"/>
    <property type="match status" value="1"/>
</dbReference>
<feature type="domain" description="EGF-like" evidence="3">
    <location>
        <begin position="830"/>
        <end position="868"/>
    </location>
</feature>
<dbReference type="SMART" id="SM00179">
    <property type="entry name" value="EGF_CA"/>
    <property type="match status" value="9"/>
</dbReference>
<feature type="domain" description="EGF-like" evidence="3">
    <location>
        <begin position="1964"/>
        <end position="2002"/>
    </location>
</feature>
<evidence type="ECO:0000313" key="4">
    <source>
        <dbReference type="EMBL" id="KAL2719150.1"/>
    </source>
</evidence>
<feature type="domain" description="EGF-like" evidence="3">
    <location>
        <begin position="138"/>
        <end position="174"/>
    </location>
</feature>
<dbReference type="PROSITE" id="PS01186">
    <property type="entry name" value="EGF_2"/>
    <property type="match status" value="18"/>
</dbReference>
<feature type="domain" description="EGF-like" evidence="3">
    <location>
        <begin position="724"/>
        <end position="762"/>
    </location>
</feature>
<dbReference type="InterPro" id="IPR048407">
    <property type="entry name" value="Dumpy_DPY"/>
</dbReference>
<dbReference type="InterPro" id="IPR001881">
    <property type="entry name" value="EGF-like_Ca-bd_dom"/>
</dbReference>
<feature type="domain" description="EGF-like" evidence="3">
    <location>
        <begin position="221"/>
        <end position="263"/>
    </location>
</feature>
<feature type="domain" description="EGF-like" evidence="3">
    <location>
        <begin position="2070"/>
        <end position="2108"/>
    </location>
</feature>
<feature type="domain" description="EGF-like" evidence="3">
    <location>
        <begin position="1258"/>
        <end position="1300"/>
    </location>
</feature>
<dbReference type="InterPro" id="IPR000742">
    <property type="entry name" value="EGF"/>
</dbReference>
<feature type="domain" description="EGF-like" evidence="3">
    <location>
        <begin position="2450"/>
        <end position="2487"/>
    </location>
</feature>
<feature type="disulfide bond" evidence="2">
    <location>
        <begin position="1324"/>
        <end position="1334"/>
    </location>
</feature>
<feature type="domain" description="EGF-like" evidence="3">
    <location>
        <begin position="309"/>
        <end position="349"/>
    </location>
</feature>
<feature type="disulfide bond" evidence="2">
    <location>
        <begin position="2453"/>
        <end position="2463"/>
    </location>
</feature>
<feature type="domain" description="EGF-like" evidence="3">
    <location>
        <begin position="1151"/>
        <end position="1189"/>
    </location>
</feature>
<feature type="domain" description="EGF-like" evidence="3">
    <location>
        <begin position="517"/>
        <end position="555"/>
    </location>
</feature>
<feature type="domain" description="EGF-like" evidence="3">
    <location>
        <begin position="1321"/>
        <end position="1358"/>
    </location>
</feature>
<keyword evidence="5" id="KW-1185">Reference proteome</keyword>
<dbReference type="PANTHER" id="PTHR22963:SF39">
    <property type="entry name" value="DUMPY"/>
    <property type="match status" value="1"/>
</dbReference>
<dbReference type="PROSITE" id="PS50026">
    <property type="entry name" value="EGF_3"/>
    <property type="match status" value="27"/>
</dbReference>
<feature type="domain" description="EGF-like" evidence="3">
    <location>
        <begin position="1682"/>
        <end position="1720"/>
    </location>
</feature>
<reference evidence="4 5" key="1">
    <citation type="journal article" date="2024" name="Ann. Entomol. Soc. Am.">
        <title>Genomic analyses of the southern and eastern yellowjacket wasps (Hymenoptera: Vespidae) reveal evolutionary signatures of social life.</title>
        <authorList>
            <person name="Catto M.A."/>
            <person name="Caine P.B."/>
            <person name="Orr S.E."/>
            <person name="Hunt B.G."/>
            <person name="Goodisman M.A.D."/>
        </authorList>
    </citation>
    <scope>NUCLEOTIDE SEQUENCE [LARGE SCALE GENOMIC DNA]</scope>
    <source>
        <strain evidence="4">233</strain>
        <tissue evidence="4">Head and thorax</tissue>
    </source>
</reference>
<feature type="domain" description="EGF-like" evidence="3">
    <location>
        <begin position="679"/>
        <end position="716"/>
    </location>
</feature>
<dbReference type="SUPFAM" id="SSF57184">
    <property type="entry name" value="Growth factor receptor domain"/>
    <property type="match status" value="3"/>
</dbReference>
<keyword evidence="1 2" id="KW-1015">Disulfide bond</keyword>